<dbReference type="InterPro" id="IPR003737">
    <property type="entry name" value="GlcNAc_PI_deacetylase-related"/>
</dbReference>
<dbReference type="SUPFAM" id="SSF52317">
    <property type="entry name" value="Class I glutamine amidotransferase-like"/>
    <property type="match status" value="1"/>
</dbReference>
<protein>
    <submittedName>
        <fullName evidence="3">Alpha-galactosidase-like protein</fullName>
    </submittedName>
</protein>
<reference evidence="3 4" key="1">
    <citation type="submission" date="2019-03" db="EMBL/GenBank/DDBJ databases">
        <title>Genomic Encyclopedia of Type Strains, Phase IV (KMG-IV): sequencing the most valuable type-strain genomes for metagenomic binning, comparative biology and taxonomic classification.</title>
        <authorList>
            <person name="Goeker M."/>
        </authorList>
    </citation>
    <scope>NUCLEOTIDE SEQUENCE [LARGE SCALE GENOMIC DNA]</scope>
    <source>
        <strain evidence="3 4">DSM 103428</strain>
    </source>
</reference>
<keyword evidence="4" id="KW-1185">Reference proteome</keyword>
<dbReference type="RefSeq" id="WP_207901367.1">
    <property type="nucleotide sequence ID" value="NZ_SMGK01000002.1"/>
</dbReference>
<keyword evidence="2" id="KW-0732">Signal</keyword>
<dbReference type="Pfam" id="PF02585">
    <property type="entry name" value="PIG-L"/>
    <property type="match status" value="1"/>
</dbReference>
<dbReference type="AlphaFoldDB" id="A0A4R1L6Q7"/>
<dbReference type="Gene3D" id="3.40.50.10320">
    <property type="entry name" value="LmbE-like"/>
    <property type="match status" value="1"/>
</dbReference>
<gene>
    <name evidence="3" type="ORF">C7378_1450</name>
</gene>
<comment type="caution">
    <text evidence="3">The sequence shown here is derived from an EMBL/GenBank/DDBJ whole genome shotgun (WGS) entry which is preliminary data.</text>
</comment>
<dbReference type="EMBL" id="SMGK01000002">
    <property type="protein sequence ID" value="TCK73834.1"/>
    <property type="molecule type" value="Genomic_DNA"/>
</dbReference>
<organism evidence="3 4">
    <name type="scientific">Acidipila rosea</name>
    <dbReference type="NCBI Taxonomy" id="768535"/>
    <lineage>
        <taxon>Bacteria</taxon>
        <taxon>Pseudomonadati</taxon>
        <taxon>Acidobacteriota</taxon>
        <taxon>Terriglobia</taxon>
        <taxon>Terriglobales</taxon>
        <taxon>Acidobacteriaceae</taxon>
        <taxon>Acidipila</taxon>
    </lineage>
</organism>
<feature type="chain" id="PRO_5020890908" evidence="2">
    <location>
        <begin position="29"/>
        <end position="943"/>
    </location>
</feature>
<proteinExistence type="predicted"/>
<evidence type="ECO:0000256" key="1">
    <source>
        <dbReference type="SAM" id="MobiDB-lite"/>
    </source>
</evidence>
<evidence type="ECO:0000313" key="3">
    <source>
        <dbReference type="EMBL" id="TCK73834.1"/>
    </source>
</evidence>
<dbReference type="Proteomes" id="UP000295210">
    <property type="component" value="Unassembled WGS sequence"/>
</dbReference>
<dbReference type="SUPFAM" id="SSF102588">
    <property type="entry name" value="LmbE-like"/>
    <property type="match status" value="1"/>
</dbReference>
<feature type="region of interest" description="Disordered" evidence="1">
    <location>
        <begin position="449"/>
        <end position="469"/>
    </location>
</feature>
<sequence length="943" mass="103017">MVSIARTHTSLRRIAALSALAALMSANAQQVTPWQTSIAATADSTTLPVDRGADGLWQTLKKLHTRASLMMITAHPDDEDGGMMALESRGMGARTALMTLTRGEGGQDAMGSETYDALGLIRTNELLLADQYTGTEQYWSRVADYGFSKTIDEAFQQWGHDRVLYDVVRAVRLNRPLVLTSVFTGNITDGHGHHQVAGAMAQEVFKAACDPKVFPDQIAAGLLPWCPVKVYERVPGFFFSSTGMHRNQIYDYATDKWSPMRFYNYLTKQWTTTTPETNVEIPEGNLDPILGQSYLQIARQGWALQKSQNGGGNPPLPGPMDVSYHRYGSLAPAAEHEQSFFDGIDTSLEGIATLAHGDAPFLKAGLHGINQNVTHAMLMYTPSEPQKLLPDLHDGYMKTKALMDAVNASTLNAEDKANLDHELGIKLVQFNTALAQVLGLQVNALVTPRTKSDHPSSFGNSAEATPPNVTPGAAFDLRLHVTAAGGWGPGTKLRLTRTWLETPASEKWPVERIGAPGMENVTGAVTDIVFRVEVPRSAAATKPYFSRKDIAQPYYHLDDPRWLNRPFAPYPVAGWAEFDYDGVPVRIGQVAQTMHWVHGPGAVFQPLVVTPQLSVTISPGAGVTPLGSSSFPLTVKIANEQQDNATGDLQLQLPQGWTSEPAVDHFHLAAGEKAEVAFTVRPANLGQESYKLRAVARSGNEEFSEGFETVGYPGLRPYNLYHPATYRTRGVDVKVAPGIKVGYIMGTGDEVPEALRNIGVDAHLLTADEIATGDLSQYTTIVLGIRAYAARPELTANNQRLLDYVKNGGNLVVQYERDEFNQDLGPYPYTLGRSPEKVVDESDPVTILDASNPLLTAPNHITSADFNGWVEERGHSFMTSWDSNYKALTETHDPGQDPQRGGLLYAKYGKGTYVYVAYALYRQLPEAVPGAYRIFANLVSAGK</sequence>
<feature type="signal peptide" evidence="2">
    <location>
        <begin position="1"/>
        <end position="28"/>
    </location>
</feature>
<accession>A0A4R1L6Q7</accession>
<dbReference type="InterPro" id="IPR029062">
    <property type="entry name" value="Class_I_gatase-like"/>
</dbReference>
<dbReference type="InterPro" id="IPR024078">
    <property type="entry name" value="LmbE-like_dom_sf"/>
</dbReference>
<evidence type="ECO:0000313" key="4">
    <source>
        <dbReference type="Proteomes" id="UP000295210"/>
    </source>
</evidence>
<name>A0A4R1L6Q7_9BACT</name>
<dbReference type="CDD" id="cd03143">
    <property type="entry name" value="A4_beta-galactosidase_middle_domain"/>
    <property type="match status" value="1"/>
</dbReference>
<dbReference type="Gene3D" id="3.40.50.880">
    <property type="match status" value="1"/>
</dbReference>
<evidence type="ECO:0000256" key="2">
    <source>
        <dbReference type="SAM" id="SignalP"/>
    </source>
</evidence>